<dbReference type="RefSeq" id="XP_062683789.1">
    <property type="nucleotide sequence ID" value="XM_062826213.1"/>
</dbReference>
<proteinExistence type="predicted"/>
<dbReference type="EMBL" id="JAUEPP010000002">
    <property type="protein sequence ID" value="KAK3350494.1"/>
    <property type="molecule type" value="Genomic_DNA"/>
</dbReference>
<organism evidence="1 2">
    <name type="scientific">Neurospora tetraspora</name>
    <dbReference type="NCBI Taxonomy" id="94610"/>
    <lineage>
        <taxon>Eukaryota</taxon>
        <taxon>Fungi</taxon>
        <taxon>Dikarya</taxon>
        <taxon>Ascomycota</taxon>
        <taxon>Pezizomycotina</taxon>
        <taxon>Sordariomycetes</taxon>
        <taxon>Sordariomycetidae</taxon>
        <taxon>Sordariales</taxon>
        <taxon>Sordariaceae</taxon>
        <taxon>Neurospora</taxon>
    </lineage>
</organism>
<accession>A0AAE0JJ27</accession>
<sequence>MPIHRRRSCCQCEAVGGGRVISPKEGDKVWLNPLSRRDDREVHRQPNTRVNNIGTRCHSLQHGVGLQAGCDASSL</sequence>
<dbReference type="GeneID" id="87863367"/>
<dbReference type="AlphaFoldDB" id="A0AAE0JJ27"/>
<comment type="caution">
    <text evidence="1">The sequence shown here is derived from an EMBL/GenBank/DDBJ whole genome shotgun (WGS) entry which is preliminary data.</text>
</comment>
<reference evidence="1" key="1">
    <citation type="journal article" date="2023" name="Mol. Phylogenet. Evol.">
        <title>Genome-scale phylogeny and comparative genomics of the fungal order Sordariales.</title>
        <authorList>
            <person name="Hensen N."/>
            <person name="Bonometti L."/>
            <person name="Westerberg I."/>
            <person name="Brannstrom I.O."/>
            <person name="Guillou S."/>
            <person name="Cros-Aarteil S."/>
            <person name="Calhoun S."/>
            <person name="Haridas S."/>
            <person name="Kuo A."/>
            <person name="Mondo S."/>
            <person name="Pangilinan J."/>
            <person name="Riley R."/>
            <person name="LaButti K."/>
            <person name="Andreopoulos B."/>
            <person name="Lipzen A."/>
            <person name="Chen C."/>
            <person name="Yan M."/>
            <person name="Daum C."/>
            <person name="Ng V."/>
            <person name="Clum A."/>
            <person name="Steindorff A."/>
            <person name="Ohm R.A."/>
            <person name="Martin F."/>
            <person name="Silar P."/>
            <person name="Natvig D.O."/>
            <person name="Lalanne C."/>
            <person name="Gautier V."/>
            <person name="Ament-Velasquez S.L."/>
            <person name="Kruys A."/>
            <person name="Hutchinson M.I."/>
            <person name="Powell A.J."/>
            <person name="Barry K."/>
            <person name="Miller A.N."/>
            <person name="Grigoriev I.V."/>
            <person name="Debuchy R."/>
            <person name="Gladieux P."/>
            <person name="Hiltunen Thoren M."/>
            <person name="Johannesson H."/>
        </authorList>
    </citation>
    <scope>NUCLEOTIDE SEQUENCE</scope>
    <source>
        <strain evidence="1">CBS 560.94</strain>
    </source>
</reference>
<protein>
    <submittedName>
        <fullName evidence="1">Uncharacterized protein</fullName>
    </submittedName>
</protein>
<evidence type="ECO:0000313" key="1">
    <source>
        <dbReference type="EMBL" id="KAK3350494.1"/>
    </source>
</evidence>
<dbReference type="Proteomes" id="UP001278500">
    <property type="component" value="Unassembled WGS sequence"/>
</dbReference>
<keyword evidence="2" id="KW-1185">Reference proteome</keyword>
<evidence type="ECO:0000313" key="2">
    <source>
        <dbReference type="Proteomes" id="UP001278500"/>
    </source>
</evidence>
<reference evidence="1" key="2">
    <citation type="submission" date="2023-06" db="EMBL/GenBank/DDBJ databases">
        <authorList>
            <consortium name="Lawrence Berkeley National Laboratory"/>
            <person name="Haridas S."/>
            <person name="Hensen N."/>
            <person name="Bonometti L."/>
            <person name="Westerberg I."/>
            <person name="Brannstrom I.O."/>
            <person name="Guillou S."/>
            <person name="Cros-Aarteil S."/>
            <person name="Calhoun S."/>
            <person name="Kuo A."/>
            <person name="Mondo S."/>
            <person name="Pangilinan J."/>
            <person name="Riley R."/>
            <person name="Labutti K."/>
            <person name="Andreopoulos B."/>
            <person name="Lipzen A."/>
            <person name="Chen C."/>
            <person name="Yanf M."/>
            <person name="Daum C."/>
            <person name="Ng V."/>
            <person name="Clum A."/>
            <person name="Steindorff A."/>
            <person name="Ohm R."/>
            <person name="Martin F."/>
            <person name="Silar P."/>
            <person name="Natvig D."/>
            <person name="Lalanne C."/>
            <person name="Gautier V."/>
            <person name="Ament-Velasquez S.L."/>
            <person name="Kruys A."/>
            <person name="Hutchinson M.I."/>
            <person name="Powell A.J."/>
            <person name="Barry K."/>
            <person name="Miller A.N."/>
            <person name="Grigoriev I.V."/>
            <person name="Debuchy R."/>
            <person name="Gladieux P."/>
            <person name="Thoren M.H."/>
            <person name="Johannesson H."/>
        </authorList>
    </citation>
    <scope>NUCLEOTIDE SEQUENCE</scope>
    <source>
        <strain evidence="1">CBS 560.94</strain>
    </source>
</reference>
<name>A0AAE0JJ27_9PEZI</name>
<gene>
    <name evidence="1" type="ORF">B0H65DRAFT_454971</name>
</gene>